<keyword evidence="12" id="KW-0009">Actin-binding</keyword>
<dbReference type="CDD" id="cd01258">
    <property type="entry name" value="PHsplit_syntrophin"/>
    <property type="match status" value="1"/>
</dbReference>
<evidence type="ECO:0000256" key="3">
    <source>
        <dbReference type="ARBA" id="ARBA00004282"/>
    </source>
</evidence>
<dbReference type="PROSITE" id="PS50106">
    <property type="entry name" value="PDZ"/>
    <property type="match status" value="1"/>
</dbReference>
<evidence type="ECO:0000256" key="2">
    <source>
        <dbReference type="ARBA" id="ARBA00004245"/>
    </source>
</evidence>
<evidence type="ECO:0000259" key="14">
    <source>
        <dbReference type="PROSITE" id="PS50003"/>
    </source>
</evidence>
<protein>
    <submittedName>
        <fullName evidence="17">Beta-1-syntrophin</fullName>
    </submittedName>
</protein>
<dbReference type="InterPro" id="IPR055108">
    <property type="entry name" value="Syntrophin_4th"/>
</dbReference>
<dbReference type="KEGG" id="dci:103506193"/>
<keyword evidence="13" id="KW-0206">Cytoskeleton</keyword>
<evidence type="ECO:0000256" key="6">
    <source>
        <dbReference type="ARBA" id="ARBA00022553"/>
    </source>
</evidence>
<dbReference type="Pfam" id="PF00595">
    <property type="entry name" value="PDZ"/>
    <property type="match status" value="1"/>
</dbReference>
<dbReference type="GO" id="GO:0003779">
    <property type="term" value="F:actin binding"/>
    <property type="evidence" value="ECO:0007669"/>
    <property type="project" value="UniProtKB-KW"/>
</dbReference>
<dbReference type="InterPro" id="IPR001478">
    <property type="entry name" value="PDZ"/>
</dbReference>
<keyword evidence="9" id="KW-0112">Calmodulin-binding</keyword>
<dbReference type="InterPro" id="IPR001849">
    <property type="entry name" value="PH_domain"/>
</dbReference>
<dbReference type="InterPro" id="IPR041428">
    <property type="entry name" value="PHsplit_syntrophin"/>
</dbReference>
<evidence type="ECO:0000256" key="4">
    <source>
        <dbReference type="ARBA" id="ARBA00010798"/>
    </source>
</evidence>
<dbReference type="GO" id="GO:0012505">
    <property type="term" value="C:endomembrane system"/>
    <property type="evidence" value="ECO:0007669"/>
    <property type="project" value="UniProtKB-SubCell"/>
</dbReference>
<dbReference type="SMART" id="SM00233">
    <property type="entry name" value="PH"/>
    <property type="match status" value="2"/>
</dbReference>
<dbReference type="SMART" id="SM00228">
    <property type="entry name" value="PDZ"/>
    <property type="match status" value="1"/>
</dbReference>
<comment type="subcellular location">
    <subcellularLocation>
        <location evidence="3">Cell junction</location>
    </subcellularLocation>
    <subcellularLocation>
        <location evidence="2">Cytoplasm</location>
        <location evidence="2">Cytoskeleton</location>
    </subcellularLocation>
    <subcellularLocation>
        <location evidence="1">Endomembrane system</location>
        <topology evidence="1">Peripheral membrane protein</topology>
    </subcellularLocation>
</comment>
<dbReference type="Pfam" id="PF18012">
    <property type="entry name" value="PH_17"/>
    <property type="match status" value="1"/>
</dbReference>
<dbReference type="FunFam" id="2.30.42.10:FF:000052">
    <property type="entry name" value="Syntrophin beta 1"/>
    <property type="match status" value="1"/>
</dbReference>
<evidence type="ECO:0000256" key="7">
    <source>
        <dbReference type="ARBA" id="ARBA00022737"/>
    </source>
</evidence>
<evidence type="ECO:0000259" key="15">
    <source>
        <dbReference type="PROSITE" id="PS50106"/>
    </source>
</evidence>
<dbReference type="GO" id="GO:0016010">
    <property type="term" value="C:dystrophin-associated glycoprotein complex"/>
    <property type="evidence" value="ECO:0007669"/>
    <property type="project" value="TreeGrafter"/>
</dbReference>
<keyword evidence="5" id="KW-0963">Cytoplasm</keyword>
<reference evidence="17" key="1">
    <citation type="submission" date="2025-08" db="UniProtKB">
        <authorList>
            <consortium name="RefSeq"/>
        </authorList>
    </citation>
    <scope>IDENTIFICATION</scope>
</reference>
<dbReference type="CDD" id="cd06801">
    <property type="entry name" value="PDZ_syntrophin-like"/>
    <property type="match status" value="1"/>
</dbReference>
<dbReference type="STRING" id="121845.A0A3Q0IR80"/>
<keyword evidence="6" id="KW-0597">Phosphoprotein</keyword>
<dbReference type="GeneID" id="103506193"/>
<feature type="domain" description="PH" evidence="14">
    <location>
        <begin position="299"/>
        <end position="405"/>
    </location>
</feature>
<dbReference type="PROSITE" id="PS50003">
    <property type="entry name" value="PH_DOMAIN"/>
    <property type="match status" value="1"/>
</dbReference>
<dbReference type="InterPro" id="IPR011993">
    <property type="entry name" value="PH-like_dom_sf"/>
</dbReference>
<gene>
    <name evidence="17" type="primary">LOC103506193</name>
</gene>
<dbReference type="Gene3D" id="2.30.29.30">
    <property type="entry name" value="Pleckstrin-homology domain (PH domain)/Phosphotyrosine-binding domain (PTB)"/>
    <property type="match status" value="1"/>
</dbReference>
<name>A0A3Q0IR80_DIACI</name>
<keyword evidence="10" id="KW-0965">Cell junction</keyword>
<dbReference type="RefSeq" id="XP_026677138.1">
    <property type="nucleotide sequence ID" value="XM_026821337.1"/>
</dbReference>
<dbReference type="InterPro" id="IPR015482">
    <property type="entry name" value="Syntrophin"/>
</dbReference>
<evidence type="ECO:0000313" key="17">
    <source>
        <dbReference type="RefSeq" id="XP_026677138.1"/>
    </source>
</evidence>
<evidence type="ECO:0000256" key="9">
    <source>
        <dbReference type="ARBA" id="ARBA00022860"/>
    </source>
</evidence>
<dbReference type="PANTHER" id="PTHR10554:SF12">
    <property type="entry name" value="IP02644P"/>
    <property type="match status" value="1"/>
</dbReference>
<comment type="similarity">
    <text evidence="4">Belongs to the syntrophin family.</text>
</comment>
<dbReference type="GO" id="GO:0005198">
    <property type="term" value="F:structural molecule activity"/>
    <property type="evidence" value="ECO:0007669"/>
    <property type="project" value="InterPro"/>
</dbReference>
<evidence type="ECO:0000313" key="16">
    <source>
        <dbReference type="Proteomes" id="UP000079169"/>
    </source>
</evidence>
<accession>A0A3Q0IR80</accession>
<evidence type="ECO:0000256" key="12">
    <source>
        <dbReference type="ARBA" id="ARBA00023203"/>
    </source>
</evidence>
<dbReference type="InterPro" id="IPR036034">
    <property type="entry name" value="PDZ_sf"/>
</dbReference>
<evidence type="ECO:0000256" key="10">
    <source>
        <dbReference type="ARBA" id="ARBA00022949"/>
    </source>
</evidence>
<dbReference type="GO" id="GO:0005516">
    <property type="term" value="F:calmodulin binding"/>
    <property type="evidence" value="ECO:0007669"/>
    <property type="project" value="UniProtKB-KW"/>
</dbReference>
<keyword evidence="8" id="KW-0106">Calcium</keyword>
<sequence length="515" mass="57738">MKMVETVGVGYGRCGTLETYVRGQWYKVFVSLEEDYISITLDENYDNSTVLNGTLNSNTVDSISSFMDTVDIPDSVENQKRIIRVKKSENNGLGISIKGGKENKMPILISKIFKGMAADQTEQLYVGDAILSVNGEDLREATHDEAVKALKRAGKLVELEVKYLREVTPYFRKASIISEVGWELQRGFLSDSPPSPSPQSSQRADTRYLPLQLCYLVRNYKHYDSENRTLELHSPDGVHSCILRASDASEASLWFNTLHSTLHVLTLKSIAEANKILGPALLGDLQLIGWLARKLGQSDCLENGRASSESSGDDSTDRWVSIFGAVTERELRLYESAPWSPEAWSTPAHVFPLVSTRLVSSSRHSDVIVFSVRCGTPQGVATHHLRAETHRDLANWARTLVQATHSCVLNQRQVSVRCMYRGQPSQLIVNYDFGFRLLEATAGSMGREPKILWTYPFERLRMSSDDGVKLLWLDFGSDLSLQDKIELDLECCPKPLVFILHNFLSAKIHKLGLFT</sequence>
<dbReference type="SUPFAM" id="SSF50156">
    <property type="entry name" value="PDZ domain-like"/>
    <property type="match status" value="1"/>
</dbReference>
<dbReference type="Gene3D" id="2.30.42.10">
    <property type="match status" value="1"/>
</dbReference>
<evidence type="ECO:0000256" key="8">
    <source>
        <dbReference type="ARBA" id="ARBA00022837"/>
    </source>
</evidence>
<dbReference type="Proteomes" id="UP000079169">
    <property type="component" value="Unplaced"/>
</dbReference>
<dbReference type="CTD" id="6853"/>
<dbReference type="PaxDb" id="121845-A0A3Q0IR80"/>
<dbReference type="Pfam" id="PF00169">
    <property type="entry name" value="PH"/>
    <property type="match status" value="1"/>
</dbReference>
<evidence type="ECO:0000256" key="13">
    <source>
        <dbReference type="ARBA" id="ARBA00023212"/>
    </source>
</evidence>
<dbReference type="Pfam" id="PF23012">
    <property type="entry name" value="Syntrophin_4th"/>
    <property type="match status" value="1"/>
</dbReference>
<dbReference type="GO" id="GO:0070161">
    <property type="term" value="C:anchoring junction"/>
    <property type="evidence" value="ECO:0007669"/>
    <property type="project" value="UniProtKB-SubCell"/>
</dbReference>
<dbReference type="AlphaFoldDB" id="A0A3Q0IR80"/>
<proteinExistence type="inferred from homology"/>
<dbReference type="GO" id="GO:0005856">
    <property type="term" value="C:cytoskeleton"/>
    <property type="evidence" value="ECO:0007669"/>
    <property type="project" value="UniProtKB-SubCell"/>
</dbReference>
<evidence type="ECO:0000256" key="5">
    <source>
        <dbReference type="ARBA" id="ARBA00022490"/>
    </source>
</evidence>
<dbReference type="PANTHER" id="PTHR10554">
    <property type="entry name" value="SYNTROPHIN"/>
    <property type="match status" value="1"/>
</dbReference>
<keyword evidence="16" id="KW-1185">Reference proteome</keyword>
<feature type="domain" description="PDZ" evidence="15">
    <location>
        <begin position="82"/>
        <end position="165"/>
    </location>
</feature>
<dbReference type="SUPFAM" id="SSF50729">
    <property type="entry name" value="PH domain-like"/>
    <property type="match status" value="1"/>
</dbReference>
<keyword evidence="7" id="KW-0677">Repeat</keyword>
<keyword evidence="11" id="KW-0472">Membrane</keyword>
<evidence type="ECO:0000256" key="11">
    <source>
        <dbReference type="ARBA" id="ARBA00023136"/>
    </source>
</evidence>
<evidence type="ECO:0000256" key="1">
    <source>
        <dbReference type="ARBA" id="ARBA00004184"/>
    </source>
</evidence>
<organism evidence="16 17">
    <name type="scientific">Diaphorina citri</name>
    <name type="common">Asian citrus psyllid</name>
    <dbReference type="NCBI Taxonomy" id="121845"/>
    <lineage>
        <taxon>Eukaryota</taxon>
        <taxon>Metazoa</taxon>
        <taxon>Ecdysozoa</taxon>
        <taxon>Arthropoda</taxon>
        <taxon>Hexapoda</taxon>
        <taxon>Insecta</taxon>
        <taxon>Pterygota</taxon>
        <taxon>Neoptera</taxon>
        <taxon>Paraneoptera</taxon>
        <taxon>Hemiptera</taxon>
        <taxon>Sternorrhyncha</taxon>
        <taxon>Psylloidea</taxon>
        <taxon>Psyllidae</taxon>
        <taxon>Diaphorininae</taxon>
        <taxon>Diaphorina</taxon>
    </lineage>
</organism>